<keyword evidence="7 13" id="KW-0067">ATP-binding</keyword>
<dbReference type="InterPro" id="IPR027417">
    <property type="entry name" value="P-loop_NTPase"/>
</dbReference>
<keyword evidence="2" id="KW-0813">Transport</keyword>
<dbReference type="GO" id="GO:0015421">
    <property type="term" value="F:ABC-type oligopeptide transporter activity"/>
    <property type="evidence" value="ECO:0007669"/>
    <property type="project" value="TreeGrafter"/>
</dbReference>
<evidence type="ECO:0000256" key="2">
    <source>
        <dbReference type="ARBA" id="ARBA00022448"/>
    </source>
</evidence>
<accession>A0A239H6E5</accession>
<dbReference type="AlphaFoldDB" id="A0A239H6E5"/>
<dbReference type="SUPFAM" id="SSF90123">
    <property type="entry name" value="ABC transporter transmembrane region"/>
    <property type="match status" value="1"/>
</dbReference>
<evidence type="ECO:0000256" key="6">
    <source>
        <dbReference type="ARBA" id="ARBA00022807"/>
    </source>
</evidence>
<feature type="transmembrane region" description="Helical" evidence="10">
    <location>
        <begin position="63"/>
        <end position="80"/>
    </location>
</feature>
<feature type="transmembrane region" description="Helical" evidence="10">
    <location>
        <begin position="21"/>
        <end position="51"/>
    </location>
</feature>
<dbReference type="PANTHER" id="PTHR43394">
    <property type="entry name" value="ATP-DEPENDENT PERMEASE MDL1, MITOCHONDRIAL"/>
    <property type="match status" value="1"/>
</dbReference>
<gene>
    <name evidence="13" type="ORF">SAMN05446037_102044</name>
</gene>
<dbReference type="GO" id="GO:0005886">
    <property type="term" value="C:plasma membrane"/>
    <property type="evidence" value="ECO:0007669"/>
    <property type="project" value="UniProtKB-SubCell"/>
</dbReference>
<evidence type="ECO:0000256" key="5">
    <source>
        <dbReference type="ARBA" id="ARBA00022741"/>
    </source>
</evidence>
<dbReference type="FunFam" id="3.40.50.300:FF:000299">
    <property type="entry name" value="ABC transporter ATP-binding protein/permease"/>
    <property type="match status" value="1"/>
</dbReference>
<dbReference type="InterPro" id="IPR036640">
    <property type="entry name" value="ABC1_TM_sf"/>
</dbReference>
<evidence type="ECO:0000256" key="4">
    <source>
        <dbReference type="ARBA" id="ARBA00022692"/>
    </source>
</evidence>
<dbReference type="PROSITE" id="PS50929">
    <property type="entry name" value="ABC_TM1F"/>
    <property type="match status" value="1"/>
</dbReference>
<evidence type="ECO:0000313" key="14">
    <source>
        <dbReference type="Proteomes" id="UP000198304"/>
    </source>
</evidence>
<dbReference type="Pfam" id="PF00664">
    <property type="entry name" value="ABC_membrane"/>
    <property type="match status" value="1"/>
</dbReference>
<evidence type="ECO:0000259" key="11">
    <source>
        <dbReference type="PROSITE" id="PS50893"/>
    </source>
</evidence>
<dbReference type="OrthoDB" id="9762778at2"/>
<protein>
    <submittedName>
        <fullName evidence="13">ATP-binding cassette, subfamily C</fullName>
    </submittedName>
</protein>
<keyword evidence="6" id="KW-0788">Thiol protease</keyword>
<organism evidence="13 14">
    <name type="scientific">Anaerovirgula multivorans</name>
    <dbReference type="NCBI Taxonomy" id="312168"/>
    <lineage>
        <taxon>Bacteria</taxon>
        <taxon>Bacillati</taxon>
        <taxon>Bacillota</taxon>
        <taxon>Clostridia</taxon>
        <taxon>Peptostreptococcales</taxon>
        <taxon>Natronincolaceae</taxon>
        <taxon>Anaerovirgula</taxon>
    </lineage>
</organism>
<feature type="domain" description="ABC transmembrane type-1" evidence="12">
    <location>
        <begin position="28"/>
        <end position="310"/>
    </location>
</feature>
<evidence type="ECO:0000256" key="1">
    <source>
        <dbReference type="ARBA" id="ARBA00004651"/>
    </source>
</evidence>
<dbReference type="Proteomes" id="UP000198304">
    <property type="component" value="Unassembled WGS sequence"/>
</dbReference>
<dbReference type="Pfam" id="PF00005">
    <property type="entry name" value="ABC_tran"/>
    <property type="match status" value="1"/>
</dbReference>
<dbReference type="RefSeq" id="WP_089284092.1">
    <property type="nucleotide sequence ID" value="NZ_FZOJ01000020.1"/>
</dbReference>
<evidence type="ECO:0000256" key="3">
    <source>
        <dbReference type="ARBA" id="ARBA00022475"/>
    </source>
</evidence>
<dbReference type="PANTHER" id="PTHR43394:SF1">
    <property type="entry name" value="ATP-BINDING CASSETTE SUB-FAMILY B MEMBER 10, MITOCHONDRIAL"/>
    <property type="match status" value="1"/>
</dbReference>
<dbReference type="InterPro" id="IPR039421">
    <property type="entry name" value="Type_1_exporter"/>
</dbReference>
<sequence>MRKTGISIMAKLITLVKPFAGIMMITILMGTLGFLAAIGITVVATIGILHILGFFIMEWFPSLYHISFTLLIIAFARGILRYLEQFSGHYIAFKLLAFIRDKVFKTLRRLAPAKVDGRDSGQLISLITSDIEQLEVFYAHTIAPIVIAILTCSILLFIIGYESFVLGFIALLAYITIGFIIPFTTAKATREHGRNYRHEVGDMNSYFLQSLRGIREIILFEDGERRKSIINEKSIQANKSIENLKKHEGRTRAIMEATILSFSTIMLFVGSILCIYGYISFASFLISFITLISSYGPVIALSNLSNNLLQTFASGERVLALLEEEEVIKKVTTGAAVRNTDITLKNVNFAYEDEVILNNLNLELNKNQIIGILGKSGCGKSTLLKLLMRFYDVQEGSIKFGGDSIKYINTSSLRSTIAYVTQSTYLFNSTIEENLRVAKRDATMDEIISASKKANIYDFIMNLPEGFQTQVGELGDNLSSGERQRLGLARAFLHAGKVILLDEPTSNLDSLNENIILKSLKNHSQNKTIILVSHRPSTLSIADKIYHFNSRRVS</sequence>
<dbReference type="GO" id="GO:0005524">
    <property type="term" value="F:ATP binding"/>
    <property type="evidence" value="ECO:0007669"/>
    <property type="project" value="UniProtKB-KW"/>
</dbReference>
<evidence type="ECO:0000256" key="9">
    <source>
        <dbReference type="ARBA" id="ARBA00023136"/>
    </source>
</evidence>
<keyword evidence="6" id="KW-0645">Protease</keyword>
<evidence type="ECO:0000256" key="7">
    <source>
        <dbReference type="ARBA" id="ARBA00022840"/>
    </source>
</evidence>
<proteinExistence type="predicted"/>
<comment type="subcellular location">
    <subcellularLocation>
        <location evidence="1">Cell membrane</location>
        <topology evidence="1">Multi-pass membrane protein</topology>
    </subcellularLocation>
</comment>
<keyword evidence="4 10" id="KW-0812">Transmembrane</keyword>
<dbReference type="InterPro" id="IPR011527">
    <property type="entry name" value="ABC1_TM_dom"/>
</dbReference>
<dbReference type="SUPFAM" id="SSF52540">
    <property type="entry name" value="P-loop containing nucleoside triphosphate hydrolases"/>
    <property type="match status" value="1"/>
</dbReference>
<feature type="transmembrane region" description="Helical" evidence="10">
    <location>
        <begin position="253"/>
        <end position="279"/>
    </location>
</feature>
<keyword evidence="8 10" id="KW-1133">Transmembrane helix</keyword>
<feature type="transmembrane region" description="Helical" evidence="10">
    <location>
        <begin position="136"/>
        <end position="159"/>
    </location>
</feature>
<feature type="transmembrane region" description="Helical" evidence="10">
    <location>
        <begin position="165"/>
        <end position="184"/>
    </location>
</feature>
<keyword evidence="14" id="KW-1185">Reference proteome</keyword>
<dbReference type="Gene3D" id="3.40.50.300">
    <property type="entry name" value="P-loop containing nucleotide triphosphate hydrolases"/>
    <property type="match status" value="1"/>
</dbReference>
<keyword evidence="9 10" id="KW-0472">Membrane</keyword>
<evidence type="ECO:0000259" key="12">
    <source>
        <dbReference type="PROSITE" id="PS50929"/>
    </source>
</evidence>
<reference evidence="13 14" key="1">
    <citation type="submission" date="2017-06" db="EMBL/GenBank/DDBJ databases">
        <authorList>
            <person name="Kim H.J."/>
            <person name="Triplett B.A."/>
        </authorList>
    </citation>
    <scope>NUCLEOTIDE SEQUENCE [LARGE SCALE GENOMIC DNA]</scope>
    <source>
        <strain evidence="13 14">SCA</strain>
    </source>
</reference>
<name>A0A239H6E5_9FIRM</name>
<dbReference type="InterPro" id="IPR003593">
    <property type="entry name" value="AAA+_ATPase"/>
</dbReference>
<keyword evidence="6" id="KW-0378">Hydrolase</keyword>
<dbReference type="InterPro" id="IPR003439">
    <property type="entry name" value="ABC_transporter-like_ATP-bd"/>
</dbReference>
<dbReference type="GO" id="GO:0016887">
    <property type="term" value="F:ATP hydrolysis activity"/>
    <property type="evidence" value="ECO:0007669"/>
    <property type="project" value="InterPro"/>
</dbReference>
<dbReference type="GO" id="GO:0008234">
    <property type="term" value="F:cysteine-type peptidase activity"/>
    <property type="evidence" value="ECO:0007669"/>
    <property type="project" value="UniProtKB-KW"/>
</dbReference>
<dbReference type="SMART" id="SM00382">
    <property type="entry name" value="AAA"/>
    <property type="match status" value="1"/>
</dbReference>
<feature type="domain" description="ABC transporter" evidence="11">
    <location>
        <begin position="342"/>
        <end position="554"/>
    </location>
</feature>
<dbReference type="InterPro" id="IPR017871">
    <property type="entry name" value="ABC_transporter-like_CS"/>
</dbReference>
<keyword evidence="3" id="KW-1003">Cell membrane</keyword>
<evidence type="ECO:0000256" key="8">
    <source>
        <dbReference type="ARBA" id="ARBA00022989"/>
    </source>
</evidence>
<dbReference type="Gene3D" id="1.20.1560.10">
    <property type="entry name" value="ABC transporter type 1, transmembrane domain"/>
    <property type="match status" value="1"/>
</dbReference>
<dbReference type="PROSITE" id="PS50893">
    <property type="entry name" value="ABC_TRANSPORTER_2"/>
    <property type="match status" value="1"/>
</dbReference>
<feature type="transmembrane region" description="Helical" evidence="10">
    <location>
        <begin position="285"/>
        <end position="304"/>
    </location>
</feature>
<dbReference type="PROSITE" id="PS00211">
    <property type="entry name" value="ABC_TRANSPORTER_1"/>
    <property type="match status" value="1"/>
</dbReference>
<dbReference type="EMBL" id="FZOJ01000020">
    <property type="protein sequence ID" value="SNS76967.1"/>
    <property type="molecule type" value="Genomic_DNA"/>
</dbReference>
<evidence type="ECO:0000256" key="10">
    <source>
        <dbReference type="SAM" id="Phobius"/>
    </source>
</evidence>
<evidence type="ECO:0000313" key="13">
    <source>
        <dbReference type="EMBL" id="SNS76967.1"/>
    </source>
</evidence>
<keyword evidence="5" id="KW-0547">Nucleotide-binding</keyword>